<dbReference type="AlphaFoldDB" id="D5X6N4"/>
<sequence>MSRLLRPILVLLLVLLPLRGWAQVSMNLGDGVQTPAQTTAQAQAHEMTSNDMASMADLHSLAADQDTSEAMPGCHVNANTPADCGSHDHQHCVICHLAVAQPPAFTLLLTDAAQHSCPSTANTAWHSADLRTLQRPPRA</sequence>
<name>D5X6N4_THIK1</name>
<gene>
    <name evidence="1" type="ordered locus">Tint_0766</name>
</gene>
<dbReference type="BioCyc" id="TINT75379:TINT_RS03830-MONOMER"/>
<dbReference type="STRING" id="75379.Tint_0766"/>
<reference evidence="1" key="1">
    <citation type="submission" date="2010-04" db="EMBL/GenBank/DDBJ databases">
        <title>Complete sequence of Thiomonas intermedia K12.</title>
        <authorList>
            <consortium name="US DOE Joint Genome Institute"/>
            <person name="Lucas S."/>
            <person name="Copeland A."/>
            <person name="Lapidus A."/>
            <person name="Cheng J.-F."/>
            <person name="Bruce D."/>
            <person name="Goodwin L."/>
            <person name="Pitluck S."/>
            <person name="Davenport K."/>
            <person name="Detter J.C."/>
            <person name="Han C."/>
            <person name="Tapia R."/>
            <person name="Land M."/>
            <person name="Hauser L."/>
            <person name="Kyrpides N."/>
            <person name="Ovchinnikova G."/>
            <person name="Kerfeld C.A."/>
            <person name="Cannon G.C."/>
            <person name="Heinhorst S."/>
            <person name="Woyke T."/>
        </authorList>
    </citation>
    <scope>NUCLEOTIDE SEQUENCE [LARGE SCALE GENOMIC DNA]</scope>
    <source>
        <strain evidence="1">K12</strain>
    </source>
</reference>
<dbReference type="EMBL" id="CP002021">
    <property type="protein sequence ID" value="ADG30161.1"/>
    <property type="molecule type" value="Genomic_DNA"/>
</dbReference>
<accession>D5X6N4</accession>
<evidence type="ECO:0000313" key="1">
    <source>
        <dbReference type="EMBL" id="ADG30161.1"/>
    </source>
</evidence>
<protein>
    <submittedName>
        <fullName evidence="1">Uncharacterized protein</fullName>
    </submittedName>
</protein>
<dbReference type="KEGG" id="tin:Tint_0766"/>
<proteinExistence type="predicted"/>
<organism evidence="1">
    <name type="scientific">Thiomonas intermedia (strain K12)</name>
    <name type="common">Thiobacillus intermedius</name>
    <dbReference type="NCBI Taxonomy" id="75379"/>
    <lineage>
        <taxon>Bacteria</taxon>
        <taxon>Pseudomonadati</taxon>
        <taxon>Pseudomonadota</taxon>
        <taxon>Betaproteobacteria</taxon>
        <taxon>Burkholderiales</taxon>
        <taxon>Thiomonas</taxon>
    </lineage>
</organism>
<dbReference type="HOGENOM" id="CLU_1832708_0_0_4"/>